<protein>
    <recommendedName>
        <fullName evidence="4">DUF3857 domain-containing protein</fullName>
    </recommendedName>
</protein>
<accession>A0ABU1C8G4</accession>
<evidence type="ECO:0000256" key="1">
    <source>
        <dbReference type="SAM" id="SignalP"/>
    </source>
</evidence>
<feature type="chain" id="PRO_5046314206" description="DUF3857 domain-containing protein" evidence="1">
    <location>
        <begin position="35"/>
        <end position="164"/>
    </location>
</feature>
<dbReference type="Proteomes" id="UP001233535">
    <property type="component" value="Unassembled WGS sequence"/>
</dbReference>
<keyword evidence="3" id="KW-1185">Reference proteome</keyword>
<gene>
    <name evidence="2" type="ORF">P8609_00640</name>
</gene>
<evidence type="ECO:0000313" key="2">
    <source>
        <dbReference type="EMBL" id="MDR0181476.1"/>
    </source>
</evidence>
<dbReference type="EMBL" id="JARUHG010000001">
    <property type="protein sequence ID" value="MDR0181476.1"/>
    <property type="molecule type" value="Genomic_DNA"/>
</dbReference>
<keyword evidence="1" id="KW-0732">Signal</keyword>
<evidence type="ECO:0008006" key="4">
    <source>
        <dbReference type="Google" id="ProtNLM"/>
    </source>
</evidence>
<evidence type="ECO:0000313" key="3">
    <source>
        <dbReference type="Proteomes" id="UP001233535"/>
    </source>
</evidence>
<comment type="caution">
    <text evidence="2">The sequence shown here is derived from an EMBL/GenBank/DDBJ whole genome shotgun (WGS) entry which is preliminary data.</text>
</comment>
<reference evidence="2 3" key="1">
    <citation type="submission" date="2023-04" db="EMBL/GenBank/DDBJ databases">
        <title>Lysobacter sp. strain UC isolated from soil sample.</title>
        <authorList>
            <person name="Choksket S."/>
            <person name="Harshvardhan F."/>
            <person name="Rana R."/>
            <person name="Patil P.B."/>
            <person name="Korpole S."/>
        </authorList>
    </citation>
    <scope>NUCLEOTIDE SEQUENCE [LARGE SCALE GENOMIC DNA]</scope>
    <source>
        <strain evidence="2 3">UC</strain>
    </source>
</reference>
<name>A0ABU1C8G4_9GAMM</name>
<feature type="signal peptide" evidence="1">
    <location>
        <begin position="1"/>
        <end position="34"/>
    </location>
</feature>
<sequence>MACPVPSLPAKAAPPSGRVAVLAIAVLFAATAQAQQQAPTQNTVIQAENVRFDYAQVLRVTPVYQTLKATSVEEQCEEAKGDSKLSRALGAVKEALGREEKADPPAGAECKPVTVEREFRRPIAYDVDYTYKGAKYRSRLPDDPGNRLRIRVSVTPVVQPPRSR</sequence>
<organism evidence="2 3">
    <name type="scientific">Lysobacter arvi</name>
    <dbReference type="NCBI Taxonomy" id="3038776"/>
    <lineage>
        <taxon>Bacteria</taxon>
        <taxon>Pseudomonadati</taxon>
        <taxon>Pseudomonadota</taxon>
        <taxon>Gammaproteobacteria</taxon>
        <taxon>Lysobacterales</taxon>
        <taxon>Lysobacteraceae</taxon>
        <taxon>Lysobacter</taxon>
    </lineage>
</organism>
<proteinExistence type="predicted"/>